<keyword evidence="9" id="KW-1185">Reference proteome</keyword>
<evidence type="ECO:0000256" key="2">
    <source>
        <dbReference type="ARBA" id="ARBA00022833"/>
    </source>
</evidence>
<reference evidence="7" key="2">
    <citation type="submission" date="2020-08" db="EMBL/GenBank/DDBJ databases">
        <authorList>
            <person name="Kikuchi T."/>
        </authorList>
    </citation>
    <scope>NUCLEOTIDE SEQUENCE</scope>
    <source>
        <strain evidence="6">Ka4C1</strain>
    </source>
</reference>
<evidence type="ECO:0000313" key="8">
    <source>
        <dbReference type="Proteomes" id="UP000095284"/>
    </source>
</evidence>
<dbReference type="OrthoDB" id="4034597at2759"/>
<dbReference type="WBParaSite" id="BXY_0375100.1">
    <property type="protein sequence ID" value="BXY_0375100.1"/>
    <property type="gene ID" value="BXY_0375100"/>
</dbReference>
<evidence type="ECO:0000313" key="7">
    <source>
        <dbReference type="EMBL" id="CAG9122844.1"/>
    </source>
</evidence>
<name>A0A1I7RSP7_BURXY</name>
<evidence type="ECO:0000256" key="4">
    <source>
        <dbReference type="SAM" id="MobiDB-lite"/>
    </source>
</evidence>
<dbReference type="InterPro" id="IPR001841">
    <property type="entry name" value="Znf_RING"/>
</dbReference>
<dbReference type="Proteomes" id="UP000659654">
    <property type="component" value="Unassembled WGS sequence"/>
</dbReference>
<gene>
    <name evidence="6" type="ORF">BXYJ_LOCUS11686</name>
</gene>
<dbReference type="PANTHER" id="PTHR24202">
    <property type="entry name" value="E3 UBIQUITIN-PROTEIN LIGASE MIB2"/>
    <property type="match status" value="1"/>
</dbReference>
<keyword evidence="2" id="KW-0862">Zinc</keyword>
<dbReference type="InterPro" id="IPR036770">
    <property type="entry name" value="Ankyrin_rpt-contain_sf"/>
</dbReference>
<dbReference type="PROSITE" id="PS50089">
    <property type="entry name" value="ZF_RING_2"/>
    <property type="match status" value="1"/>
</dbReference>
<evidence type="ECO:0000256" key="1">
    <source>
        <dbReference type="ARBA" id="ARBA00022771"/>
    </source>
</evidence>
<evidence type="ECO:0000313" key="10">
    <source>
        <dbReference type="WBParaSite" id="BXY_0375100.1"/>
    </source>
</evidence>
<feature type="region of interest" description="Disordered" evidence="4">
    <location>
        <begin position="1"/>
        <end position="24"/>
    </location>
</feature>
<dbReference type="Pfam" id="PF12796">
    <property type="entry name" value="Ank_2"/>
    <property type="match status" value="1"/>
</dbReference>
<dbReference type="SUPFAM" id="SSF57850">
    <property type="entry name" value="RING/U-box"/>
    <property type="match status" value="1"/>
</dbReference>
<dbReference type="PANTHER" id="PTHR24202:SF4">
    <property type="entry name" value="E3 UBIQUITIN-PROTEIN LIGASE MIB2-RELATED"/>
    <property type="match status" value="1"/>
</dbReference>
<dbReference type="EMBL" id="CAJFDI010000005">
    <property type="protein sequence ID" value="CAD5231590.1"/>
    <property type="molecule type" value="Genomic_DNA"/>
</dbReference>
<evidence type="ECO:0000313" key="6">
    <source>
        <dbReference type="EMBL" id="CAD5231590.1"/>
    </source>
</evidence>
<sequence length="789" mass="89507">MKPLTPSRDGDLDTKITSSMSDKEAEDAMYKAIKHWNLMDKMVANDSKKQDDNTKEQEHVGNRKFEIGERVLLHAAMWNKIKDGFRMWDVPFKDKVQKFYMCIGWIVSSENESQSTVRFYLRSSEHQQTLGVDFQVPNFIIKKAPRSIKFQTLDFAVIVDTALKKANTYTVLECGSGNQLKLRQFQTAIKVSVDQTEAIILPVYNAEEPWVVEIDNRRTAAPPNNPLVEKSNKRRMTQLIFGCKGEKLNSQMALETLTKLNNDRNGILFTQVCIKDEDFVNTVIDDKVPLVVAIEMNSPFLINILIACGADKDVMDRRGNTLLHLAAATGSIHTVQTILYYIPEVINTPNLAGDTPFHVLCKAKHYKLLEKFLEIPEVDVTFRDSTGNTGFHSLIKMEEDDPIRIKCLSLFMRPGPWLTATNGENMVPLHAAIAWKKEMAVNMFLDNMSFGDRPIGSPDTDLSLAQVAAKIGNYNIFHRIASGCNGSFMETSTKKNVMHFAVEGWSRNESEDYQRCRIVQFLLARQDAVRLNQADLFENTAVHLLARVVNEFDRKTPYENKIFDSLVSSKDQGLMALMNASEGNYPLATLCFFSTCGADFWHVNADGFTPLDLLERENLRVLMADCSRAGVNSWTQMPTRKNVTTPETRNCFRCKKQMDPNNVVYCLPCQHYFACADCRQHIARMDRCMICSSEIEAIRALCDGNDELLHGEVAPQCTEDGRKVTDVLDELKNKITALEDSILCEICMEEQCKVVFNCGHTACRNCSSENILKDCHMCRQPIIKRVTIF</sequence>
<dbReference type="AlphaFoldDB" id="A0A1I7RSP7"/>
<dbReference type="GO" id="GO:0008270">
    <property type="term" value="F:zinc ion binding"/>
    <property type="evidence" value="ECO:0007669"/>
    <property type="project" value="UniProtKB-KW"/>
</dbReference>
<evidence type="ECO:0000259" key="5">
    <source>
        <dbReference type="PROSITE" id="PS50089"/>
    </source>
</evidence>
<dbReference type="eggNOG" id="KOG0504">
    <property type="taxonomic scope" value="Eukaryota"/>
</dbReference>
<reference evidence="10" key="1">
    <citation type="submission" date="2016-11" db="UniProtKB">
        <authorList>
            <consortium name="WormBaseParasite"/>
        </authorList>
    </citation>
    <scope>IDENTIFICATION</scope>
</reference>
<dbReference type="Gene3D" id="1.25.40.20">
    <property type="entry name" value="Ankyrin repeat-containing domain"/>
    <property type="match status" value="2"/>
</dbReference>
<feature type="domain" description="RING-type" evidence="5">
    <location>
        <begin position="744"/>
        <end position="779"/>
    </location>
</feature>
<dbReference type="EMBL" id="CAJFCV020000005">
    <property type="protein sequence ID" value="CAG9122844.1"/>
    <property type="molecule type" value="Genomic_DNA"/>
</dbReference>
<dbReference type="Proteomes" id="UP000095284">
    <property type="component" value="Unplaced"/>
</dbReference>
<dbReference type="GO" id="GO:0005737">
    <property type="term" value="C:cytoplasm"/>
    <property type="evidence" value="ECO:0007669"/>
    <property type="project" value="TreeGrafter"/>
</dbReference>
<accession>A0A1I7RSP7</accession>
<protein>
    <submittedName>
        <fullName evidence="6">(pine wood nematode) hypothetical protein</fullName>
    </submittedName>
</protein>
<dbReference type="InterPro" id="IPR013083">
    <property type="entry name" value="Znf_RING/FYVE/PHD"/>
</dbReference>
<keyword evidence="1 3" id="KW-0863">Zinc-finger</keyword>
<evidence type="ECO:0000256" key="3">
    <source>
        <dbReference type="PROSITE-ProRule" id="PRU00175"/>
    </source>
</evidence>
<dbReference type="InterPro" id="IPR002110">
    <property type="entry name" value="Ankyrin_rpt"/>
</dbReference>
<dbReference type="GO" id="GO:0016567">
    <property type="term" value="P:protein ubiquitination"/>
    <property type="evidence" value="ECO:0007669"/>
    <property type="project" value="TreeGrafter"/>
</dbReference>
<evidence type="ECO:0000313" key="9">
    <source>
        <dbReference type="Proteomes" id="UP000659654"/>
    </source>
</evidence>
<keyword evidence="1 3" id="KW-0479">Metal-binding</keyword>
<dbReference type="SMART" id="SM00184">
    <property type="entry name" value="RING"/>
    <property type="match status" value="2"/>
</dbReference>
<dbReference type="SMART" id="SM00248">
    <property type="entry name" value="ANK"/>
    <property type="match status" value="5"/>
</dbReference>
<proteinExistence type="predicted"/>
<organism evidence="8 10">
    <name type="scientific">Bursaphelenchus xylophilus</name>
    <name type="common">Pinewood nematode worm</name>
    <name type="synonym">Aphelenchoides xylophilus</name>
    <dbReference type="NCBI Taxonomy" id="6326"/>
    <lineage>
        <taxon>Eukaryota</taxon>
        <taxon>Metazoa</taxon>
        <taxon>Ecdysozoa</taxon>
        <taxon>Nematoda</taxon>
        <taxon>Chromadorea</taxon>
        <taxon>Rhabditida</taxon>
        <taxon>Tylenchina</taxon>
        <taxon>Tylenchomorpha</taxon>
        <taxon>Aphelenchoidea</taxon>
        <taxon>Aphelenchoididae</taxon>
        <taxon>Bursaphelenchus</taxon>
    </lineage>
</organism>
<dbReference type="Proteomes" id="UP000582659">
    <property type="component" value="Unassembled WGS sequence"/>
</dbReference>
<dbReference type="SMR" id="A0A1I7RSP7"/>
<dbReference type="CDD" id="cd16520">
    <property type="entry name" value="RING-HC_MIBs-like"/>
    <property type="match status" value="1"/>
</dbReference>
<dbReference type="Gene3D" id="3.30.40.10">
    <property type="entry name" value="Zinc/RING finger domain, C3HC4 (zinc finger)"/>
    <property type="match status" value="2"/>
</dbReference>
<dbReference type="SUPFAM" id="SSF48403">
    <property type="entry name" value="Ankyrin repeat"/>
    <property type="match status" value="1"/>
</dbReference>